<accession>A0A9D4RM03</accession>
<evidence type="ECO:0000313" key="2">
    <source>
        <dbReference type="Proteomes" id="UP000828390"/>
    </source>
</evidence>
<dbReference type="EMBL" id="JAIWYP010000002">
    <property type="protein sequence ID" value="KAH3873314.1"/>
    <property type="molecule type" value="Genomic_DNA"/>
</dbReference>
<organism evidence="1 2">
    <name type="scientific">Dreissena polymorpha</name>
    <name type="common">Zebra mussel</name>
    <name type="synonym">Mytilus polymorpha</name>
    <dbReference type="NCBI Taxonomy" id="45954"/>
    <lineage>
        <taxon>Eukaryota</taxon>
        <taxon>Metazoa</taxon>
        <taxon>Spiralia</taxon>
        <taxon>Lophotrochozoa</taxon>
        <taxon>Mollusca</taxon>
        <taxon>Bivalvia</taxon>
        <taxon>Autobranchia</taxon>
        <taxon>Heteroconchia</taxon>
        <taxon>Euheterodonta</taxon>
        <taxon>Imparidentia</taxon>
        <taxon>Neoheterodontei</taxon>
        <taxon>Myida</taxon>
        <taxon>Dreissenoidea</taxon>
        <taxon>Dreissenidae</taxon>
        <taxon>Dreissena</taxon>
    </lineage>
</organism>
<comment type="caution">
    <text evidence="1">The sequence shown here is derived from an EMBL/GenBank/DDBJ whole genome shotgun (WGS) entry which is preliminary data.</text>
</comment>
<sequence>MGLLPYAASVALVQPAHSHGFTSSHEGRIWKLPRPTLLIKHVPSSLARTSSPADCSVEDGRGRDTGHDFKVMAYEDNGNRSGVWVDSLWRLEAIHAAQRSRSGKKIFLNFQHSICRVALSFKGQPDMICR</sequence>
<dbReference type="Proteomes" id="UP000828390">
    <property type="component" value="Unassembled WGS sequence"/>
</dbReference>
<gene>
    <name evidence="1" type="ORF">DPMN_036546</name>
</gene>
<protein>
    <submittedName>
        <fullName evidence="1">Uncharacterized protein</fullName>
    </submittedName>
</protein>
<proteinExistence type="predicted"/>
<dbReference type="AlphaFoldDB" id="A0A9D4RM03"/>
<keyword evidence="2" id="KW-1185">Reference proteome</keyword>
<evidence type="ECO:0000313" key="1">
    <source>
        <dbReference type="EMBL" id="KAH3873314.1"/>
    </source>
</evidence>
<reference evidence="1" key="1">
    <citation type="journal article" date="2019" name="bioRxiv">
        <title>The Genome of the Zebra Mussel, Dreissena polymorpha: A Resource for Invasive Species Research.</title>
        <authorList>
            <person name="McCartney M.A."/>
            <person name="Auch B."/>
            <person name="Kono T."/>
            <person name="Mallez S."/>
            <person name="Zhang Y."/>
            <person name="Obille A."/>
            <person name="Becker A."/>
            <person name="Abrahante J.E."/>
            <person name="Garbe J."/>
            <person name="Badalamenti J.P."/>
            <person name="Herman A."/>
            <person name="Mangelson H."/>
            <person name="Liachko I."/>
            <person name="Sullivan S."/>
            <person name="Sone E.D."/>
            <person name="Koren S."/>
            <person name="Silverstein K.A.T."/>
            <person name="Beckman K.B."/>
            <person name="Gohl D.M."/>
        </authorList>
    </citation>
    <scope>NUCLEOTIDE SEQUENCE</scope>
    <source>
        <strain evidence="1">Duluth1</strain>
        <tissue evidence="1">Whole animal</tissue>
    </source>
</reference>
<reference evidence="1" key="2">
    <citation type="submission" date="2020-11" db="EMBL/GenBank/DDBJ databases">
        <authorList>
            <person name="McCartney M.A."/>
            <person name="Auch B."/>
            <person name="Kono T."/>
            <person name="Mallez S."/>
            <person name="Becker A."/>
            <person name="Gohl D.M."/>
            <person name="Silverstein K.A.T."/>
            <person name="Koren S."/>
            <person name="Bechman K.B."/>
            <person name="Herman A."/>
            <person name="Abrahante J.E."/>
            <person name="Garbe J."/>
        </authorList>
    </citation>
    <scope>NUCLEOTIDE SEQUENCE</scope>
    <source>
        <strain evidence="1">Duluth1</strain>
        <tissue evidence="1">Whole animal</tissue>
    </source>
</reference>
<name>A0A9D4RM03_DREPO</name>